<evidence type="ECO:0008006" key="3">
    <source>
        <dbReference type="Google" id="ProtNLM"/>
    </source>
</evidence>
<reference evidence="1" key="1">
    <citation type="submission" date="2023-03" db="EMBL/GenBank/DDBJ databases">
        <title>Chromosome-scale reference genome and RAD-based genetic map of yellow starthistle (Centaurea solstitialis) reveal putative structural variation and QTLs associated with invader traits.</title>
        <authorList>
            <person name="Reatini B."/>
            <person name="Cang F.A."/>
            <person name="Jiang Q."/>
            <person name="Mckibben M.T.W."/>
            <person name="Barker M.S."/>
            <person name="Rieseberg L.H."/>
            <person name="Dlugosch K.M."/>
        </authorList>
    </citation>
    <scope>NUCLEOTIDE SEQUENCE</scope>
    <source>
        <strain evidence="1">CAN-66</strain>
        <tissue evidence="1">Leaf</tissue>
    </source>
</reference>
<dbReference type="AlphaFoldDB" id="A0AA38W2D4"/>
<dbReference type="Pfam" id="PF14223">
    <property type="entry name" value="Retrotran_gag_2"/>
    <property type="match status" value="1"/>
</dbReference>
<name>A0AA38W2D4_9ASTR</name>
<evidence type="ECO:0000313" key="1">
    <source>
        <dbReference type="EMBL" id="KAJ9546397.1"/>
    </source>
</evidence>
<protein>
    <recommendedName>
        <fullName evidence="3">DUF4219 domain-containing protein</fullName>
    </recommendedName>
</protein>
<dbReference type="EMBL" id="JARYMX010000005">
    <property type="protein sequence ID" value="KAJ9546397.1"/>
    <property type="molecule type" value="Genomic_DNA"/>
</dbReference>
<gene>
    <name evidence="1" type="ORF">OSB04_018940</name>
</gene>
<keyword evidence="2" id="KW-1185">Reference proteome</keyword>
<organism evidence="1 2">
    <name type="scientific">Centaurea solstitialis</name>
    <name type="common">yellow star-thistle</name>
    <dbReference type="NCBI Taxonomy" id="347529"/>
    <lineage>
        <taxon>Eukaryota</taxon>
        <taxon>Viridiplantae</taxon>
        <taxon>Streptophyta</taxon>
        <taxon>Embryophyta</taxon>
        <taxon>Tracheophyta</taxon>
        <taxon>Spermatophyta</taxon>
        <taxon>Magnoliopsida</taxon>
        <taxon>eudicotyledons</taxon>
        <taxon>Gunneridae</taxon>
        <taxon>Pentapetalae</taxon>
        <taxon>asterids</taxon>
        <taxon>campanulids</taxon>
        <taxon>Asterales</taxon>
        <taxon>Asteraceae</taxon>
        <taxon>Carduoideae</taxon>
        <taxon>Cardueae</taxon>
        <taxon>Centaureinae</taxon>
        <taxon>Centaurea</taxon>
    </lineage>
</organism>
<dbReference type="PANTHER" id="PTHR35317">
    <property type="entry name" value="OS04G0629600 PROTEIN"/>
    <property type="match status" value="1"/>
</dbReference>
<sequence length="282" mass="32679">MTGKEDKGQGDSSKILGSTTHFSCPILNSTNYTTWAIRMQVILEANGLWDMIEPQPTTQADAKKDKTATAYLYQALPEEQLLLISKYKTANAVWDALKTRHVGVDRVQQAKQQTLKMEFEMLQMKENESIDSFTTKLTGFVNKAASVEQYSNLDTMSLDEAIGRLKTFEERLNNKKERSMDIQEGLMFTRHENQGQNREEIYPHLAPTPKKGVRLESERIHEGGEHRIKNKRINRKHCKVNRRLKRNHLRECDHDRECEHGRECRKCRECGNGRECEKRQGV</sequence>
<dbReference type="PANTHER" id="PTHR35317:SF38">
    <property type="entry name" value="RNA-DIRECTED DNA POLYMERASE"/>
    <property type="match status" value="1"/>
</dbReference>
<proteinExistence type="predicted"/>
<accession>A0AA38W2D4</accession>
<dbReference type="Proteomes" id="UP001172457">
    <property type="component" value="Chromosome 5"/>
</dbReference>
<comment type="caution">
    <text evidence="1">The sequence shown here is derived from an EMBL/GenBank/DDBJ whole genome shotgun (WGS) entry which is preliminary data.</text>
</comment>
<evidence type="ECO:0000313" key="2">
    <source>
        <dbReference type="Proteomes" id="UP001172457"/>
    </source>
</evidence>